<accession>A0A9P7UXD3</accession>
<organism evidence="2 3">
    <name type="scientific">Marasmius oreades</name>
    <name type="common">fairy-ring Marasmius</name>
    <dbReference type="NCBI Taxonomy" id="181124"/>
    <lineage>
        <taxon>Eukaryota</taxon>
        <taxon>Fungi</taxon>
        <taxon>Dikarya</taxon>
        <taxon>Basidiomycota</taxon>
        <taxon>Agaricomycotina</taxon>
        <taxon>Agaricomycetes</taxon>
        <taxon>Agaricomycetidae</taxon>
        <taxon>Agaricales</taxon>
        <taxon>Marasmiineae</taxon>
        <taxon>Marasmiaceae</taxon>
        <taxon>Marasmius</taxon>
    </lineage>
</organism>
<feature type="transmembrane region" description="Helical" evidence="1">
    <location>
        <begin position="212"/>
        <end position="232"/>
    </location>
</feature>
<dbReference type="Proteomes" id="UP001049176">
    <property type="component" value="Chromosome 2"/>
</dbReference>
<dbReference type="AlphaFoldDB" id="A0A9P7UXD3"/>
<dbReference type="OrthoDB" id="3242376at2759"/>
<reference evidence="2" key="1">
    <citation type="journal article" date="2021" name="Genome Biol. Evol.">
        <title>The assembled and annotated genome of the fairy-ring fungus Marasmius oreades.</title>
        <authorList>
            <person name="Hiltunen M."/>
            <person name="Ament-Velasquez S.L."/>
            <person name="Johannesson H."/>
        </authorList>
    </citation>
    <scope>NUCLEOTIDE SEQUENCE</scope>
    <source>
        <strain evidence="2">03SP1</strain>
    </source>
</reference>
<dbReference type="RefSeq" id="XP_043012882.1">
    <property type="nucleotide sequence ID" value="XM_043148290.1"/>
</dbReference>
<keyword evidence="1" id="KW-0472">Membrane</keyword>
<feature type="transmembrane region" description="Helical" evidence="1">
    <location>
        <begin position="121"/>
        <end position="142"/>
    </location>
</feature>
<comment type="caution">
    <text evidence="2">The sequence shown here is derived from an EMBL/GenBank/DDBJ whole genome shotgun (WGS) entry which is preliminary data.</text>
</comment>
<keyword evidence="1" id="KW-1133">Transmembrane helix</keyword>
<keyword evidence="1" id="KW-0812">Transmembrane</keyword>
<dbReference type="EMBL" id="CM032182">
    <property type="protein sequence ID" value="KAG7096412.1"/>
    <property type="molecule type" value="Genomic_DNA"/>
</dbReference>
<feature type="transmembrane region" description="Helical" evidence="1">
    <location>
        <begin position="95"/>
        <end position="114"/>
    </location>
</feature>
<evidence type="ECO:0000313" key="3">
    <source>
        <dbReference type="Proteomes" id="UP001049176"/>
    </source>
</evidence>
<dbReference type="GeneID" id="66072928"/>
<evidence type="ECO:0000256" key="1">
    <source>
        <dbReference type="SAM" id="Phobius"/>
    </source>
</evidence>
<proteinExistence type="predicted"/>
<name>A0A9P7UXD3_9AGAR</name>
<gene>
    <name evidence="2" type="ORF">E1B28_003852</name>
</gene>
<evidence type="ECO:0000313" key="2">
    <source>
        <dbReference type="EMBL" id="KAG7096412.1"/>
    </source>
</evidence>
<sequence>MLLYDHCRVVAAGVTFILTELLSIRSNESGSAILLAQVYYSFSIDTLHHYNLHSSSMRSTTPDGRQTCTMRFLYDPSENNKLTVSSCDRIVSFEGYTTVGLVAVCELVMILRIFALYGRNYWILGFLLVVLAVQIIISSYGLSFGTRVPLPPGFVGCIFTGPPNKSLFPAIWYAPAITDFIIFCLTLYRTMKFIRNLRSTTPLIHQFTRDGVLYFAVIFSANMINVIIYQLAVEDLKAIGASFSQMITSVMVSRLVLNLRGVGEQPRPRPNLRSAQQPNDIMTRTIGNLGEEFRTWKEDISSGWSHLATSGARTLVEEGNALEMQILSEE</sequence>
<keyword evidence="3" id="KW-1185">Reference proteome</keyword>
<dbReference type="KEGG" id="more:E1B28_003852"/>
<feature type="transmembrane region" description="Helical" evidence="1">
    <location>
        <begin position="170"/>
        <end position="191"/>
    </location>
</feature>
<protein>
    <submittedName>
        <fullName evidence="2">Uncharacterized protein</fullName>
    </submittedName>
</protein>